<keyword evidence="3" id="KW-1185">Reference proteome</keyword>
<dbReference type="RefSeq" id="WP_131888651.1">
    <property type="nucleotide sequence ID" value="NZ_SMKU01000001.1"/>
</dbReference>
<evidence type="ECO:0000259" key="1">
    <source>
        <dbReference type="Pfam" id="PF01593"/>
    </source>
</evidence>
<dbReference type="InterPro" id="IPR002937">
    <property type="entry name" value="Amino_oxidase"/>
</dbReference>
<proteinExistence type="predicted"/>
<name>A0A4R5CHW8_9ACTN</name>
<dbReference type="AlphaFoldDB" id="A0A4R5CHW8"/>
<feature type="domain" description="Amine oxidase" evidence="1">
    <location>
        <begin position="35"/>
        <end position="462"/>
    </location>
</feature>
<dbReference type="EMBL" id="SMKU01000001">
    <property type="protein sequence ID" value="TDD98130.1"/>
    <property type="molecule type" value="Genomic_DNA"/>
</dbReference>
<dbReference type="Gene3D" id="3.50.50.60">
    <property type="entry name" value="FAD/NAD(P)-binding domain"/>
    <property type="match status" value="1"/>
</dbReference>
<dbReference type="InterPro" id="IPR036188">
    <property type="entry name" value="FAD/NAD-bd_sf"/>
</dbReference>
<dbReference type="GO" id="GO:0016491">
    <property type="term" value="F:oxidoreductase activity"/>
    <property type="evidence" value="ECO:0007669"/>
    <property type="project" value="InterPro"/>
</dbReference>
<reference evidence="2 3" key="1">
    <citation type="submission" date="2019-03" db="EMBL/GenBank/DDBJ databases">
        <title>Draft genome sequences of novel Actinobacteria.</title>
        <authorList>
            <person name="Sahin N."/>
            <person name="Ay H."/>
            <person name="Saygin H."/>
        </authorList>
    </citation>
    <scope>NUCLEOTIDE SEQUENCE [LARGE SCALE GENOMIC DNA]</scope>
    <source>
        <strain evidence="2 3">H3C3</strain>
    </source>
</reference>
<dbReference type="PANTHER" id="PTHR42923:SF3">
    <property type="entry name" value="PROTOPORPHYRINOGEN OXIDASE"/>
    <property type="match status" value="1"/>
</dbReference>
<protein>
    <submittedName>
        <fullName evidence="2">FAD-dependent oxidoreductase</fullName>
    </submittedName>
</protein>
<sequence length="486" mass="52238">MTNSDPRPPEPHRIDASRVDARQVGARVIVVGAGIAGLACAFRLQQQGVEVLVLERDGPGRVGGRMAGEQRHGVMVDLGAPLLAARHHRMLRIIADAGLTHQVLAACDLVGVVDGDTIARSRTGTAPRLLTGGLLRTVPVRDRVTVLTDLARARHRMHSTRLHLTAGPAVETLTRYVHRKGLDPRTLDLLLDPLNCTLSLAEPEDGAAAGALLFLAFLMRSGGLFTSSIGSAFLPRGLARLLPVVHHAQVAQVTSTPAQAAVHWTDRDGGTHTDHAQAVVLAVPADRIPALYEQLDPQVGALLASTRYSRLIQVTFHLSGRTSERAVLLALPRRDSPEWTSAVLQHNLSPARVSDGKGLVTCYLRGAASDRQWDIDDMTIVGNILDRARRMRILPELQGATTVDVDRISPCVVTRGPHDLARISAAPKEPRFAHPVLPAGGDLYGYSTTIGSLKSGEQAAARTLALLGARVPDRRRTEIPWPITPS</sequence>
<dbReference type="OrthoDB" id="3267377at2"/>
<dbReference type="SUPFAM" id="SSF51905">
    <property type="entry name" value="FAD/NAD(P)-binding domain"/>
    <property type="match status" value="1"/>
</dbReference>
<evidence type="ECO:0000313" key="2">
    <source>
        <dbReference type="EMBL" id="TDD98130.1"/>
    </source>
</evidence>
<comment type="caution">
    <text evidence="2">The sequence shown here is derived from an EMBL/GenBank/DDBJ whole genome shotgun (WGS) entry which is preliminary data.</text>
</comment>
<dbReference type="InterPro" id="IPR050464">
    <property type="entry name" value="Zeta_carotene_desat/Oxidored"/>
</dbReference>
<organism evidence="2 3">
    <name type="scientific">Actinomadura rubrisoli</name>
    <dbReference type="NCBI Taxonomy" id="2530368"/>
    <lineage>
        <taxon>Bacteria</taxon>
        <taxon>Bacillati</taxon>
        <taxon>Actinomycetota</taxon>
        <taxon>Actinomycetes</taxon>
        <taxon>Streptosporangiales</taxon>
        <taxon>Thermomonosporaceae</taxon>
        <taxon>Actinomadura</taxon>
    </lineage>
</organism>
<gene>
    <name evidence="2" type="ORF">E1298_00225</name>
</gene>
<evidence type="ECO:0000313" key="3">
    <source>
        <dbReference type="Proteomes" id="UP000294513"/>
    </source>
</evidence>
<dbReference type="Pfam" id="PF01593">
    <property type="entry name" value="Amino_oxidase"/>
    <property type="match status" value="1"/>
</dbReference>
<dbReference type="PANTHER" id="PTHR42923">
    <property type="entry name" value="PROTOPORPHYRINOGEN OXIDASE"/>
    <property type="match status" value="1"/>
</dbReference>
<dbReference type="Proteomes" id="UP000294513">
    <property type="component" value="Unassembled WGS sequence"/>
</dbReference>
<accession>A0A4R5CHW8</accession>